<reference evidence="1" key="2">
    <citation type="journal article" date="2015" name="Fish Shellfish Immunol.">
        <title>Early steps in the European eel (Anguilla anguilla)-Vibrio vulnificus interaction in the gills: Role of the RtxA13 toxin.</title>
        <authorList>
            <person name="Callol A."/>
            <person name="Pajuelo D."/>
            <person name="Ebbesson L."/>
            <person name="Teles M."/>
            <person name="MacKenzie S."/>
            <person name="Amaro C."/>
        </authorList>
    </citation>
    <scope>NUCLEOTIDE SEQUENCE</scope>
</reference>
<sequence length="36" mass="3945">MLSLCLCGFPRSAPGSSHIQRHATVSFCPERALTRN</sequence>
<protein>
    <submittedName>
        <fullName evidence="1">Uncharacterized protein</fullName>
    </submittedName>
</protein>
<dbReference type="AlphaFoldDB" id="A0A0E9S600"/>
<accession>A0A0E9S600</accession>
<reference evidence="1" key="1">
    <citation type="submission" date="2014-11" db="EMBL/GenBank/DDBJ databases">
        <authorList>
            <person name="Amaro Gonzalez C."/>
        </authorList>
    </citation>
    <scope>NUCLEOTIDE SEQUENCE</scope>
</reference>
<organism evidence="1">
    <name type="scientific">Anguilla anguilla</name>
    <name type="common">European freshwater eel</name>
    <name type="synonym">Muraena anguilla</name>
    <dbReference type="NCBI Taxonomy" id="7936"/>
    <lineage>
        <taxon>Eukaryota</taxon>
        <taxon>Metazoa</taxon>
        <taxon>Chordata</taxon>
        <taxon>Craniata</taxon>
        <taxon>Vertebrata</taxon>
        <taxon>Euteleostomi</taxon>
        <taxon>Actinopterygii</taxon>
        <taxon>Neopterygii</taxon>
        <taxon>Teleostei</taxon>
        <taxon>Anguilliformes</taxon>
        <taxon>Anguillidae</taxon>
        <taxon>Anguilla</taxon>
    </lineage>
</organism>
<name>A0A0E9S600_ANGAN</name>
<proteinExistence type="predicted"/>
<dbReference type="EMBL" id="GBXM01072619">
    <property type="protein sequence ID" value="JAH35958.1"/>
    <property type="molecule type" value="Transcribed_RNA"/>
</dbReference>
<evidence type="ECO:0000313" key="1">
    <source>
        <dbReference type="EMBL" id="JAH35958.1"/>
    </source>
</evidence>